<evidence type="ECO:0000259" key="2">
    <source>
        <dbReference type="Pfam" id="PF00205"/>
    </source>
</evidence>
<dbReference type="Pfam" id="PF02776">
    <property type="entry name" value="TPP_enzyme_N"/>
    <property type="match status" value="1"/>
</dbReference>
<evidence type="ECO:0000256" key="1">
    <source>
        <dbReference type="ARBA" id="ARBA00007812"/>
    </source>
</evidence>
<dbReference type="InterPro" id="IPR012000">
    <property type="entry name" value="Thiamin_PyroP_enz_cen_dom"/>
</dbReference>
<evidence type="ECO:0000259" key="3">
    <source>
        <dbReference type="Pfam" id="PF02776"/>
    </source>
</evidence>
<dbReference type="GO" id="GO:0005948">
    <property type="term" value="C:acetolactate synthase complex"/>
    <property type="evidence" value="ECO:0007669"/>
    <property type="project" value="TreeGrafter"/>
</dbReference>
<dbReference type="GO" id="GO:0000287">
    <property type="term" value="F:magnesium ion binding"/>
    <property type="evidence" value="ECO:0007669"/>
    <property type="project" value="InterPro"/>
</dbReference>
<comment type="caution">
    <text evidence="4">The sequence shown here is derived from an EMBL/GenBank/DDBJ whole genome shotgun (WGS) entry which is preliminary data.</text>
</comment>
<dbReference type="GO" id="GO:0009099">
    <property type="term" value="P:L-valine biosynthetic process"/>
    <property type="evidence" value="ECO:0007669"/>
    <property type="project" value="TreeGrafter"/>
</dbReference>
<proteinExistence type="inferred from homology"/>
<dbReference type="InterPro" id="IPR029035">
    <property type="entry name" value="DHS-like_NAD/FAD-binding_dom"/>
</dbReference>
<sequence length="365" mass="39917">MPKYTGGEIISKYLIKEGVKYVIGIPGHGNLPLTDAFYRNKDKLQIIQPKTENAGIHLAVGYYRITGQPLCVFTSIGPGAMNTAIGLADAYVDSFPVLCITGTTHTHMRGKGVLQEIERRRDSDMLRVLEPIVKRSFHVDSVSQLPSIMQRAFNQMMTGRKGPTLIDLPIDVQASDAEIVIPEPMKRRSTGKILGDPIFIKKTTQILKEASRPVMLLGGGVVAAEAFKEVKELAEKIGAAVVVTMMAKSAFPNDHPLFAWSSGSKGTTVGLKMTSTADIILAIGCRFADETASSYKDGVSFSIPPTKLIQIDIDPHEIGKNYPVEVGIIGDAKACLQQIIDELGDYSKVFKSSDYFKEIQEEKQK</sequence>
<dbReference type="InterPro" id="IPR012001">
    <property type="entry name" value="Thiamin_PyroP_enz_TPP-bd_dom"/>
</dbReference>
<organism evidence="4">
    <name type="scientific">marine sediment metagenome</name>
    <dbReference type="NCBI Taxonomy" id="412755"/>
    <lineage>
        <taxon>unclassified sequences</taxon>
        <taxon>metagenomes</taxon>
        <taxon>ecological metagenomes</taxon>
    </lineage>
</organism>
<protein>
    <recommendedName>
        <fullName evidence="5">Thiamine pyrophosphate-binding protein</fullName>
    </recommendedName>
</protein>
<evidence type="ECO:0000313" key="4">
    <source>
        <dbReference type="EMBL" id="GAH28338.1"/>
    </source>
</evidence>
<comment type="similarity">
    <text evidence="1">Belongs to the TPP enzyme family.</text>
</comment>
<dbReference type="GO" id="GO:0003984">
    <property type="term" value="F:acetolactate synthase activity"/>
    <property type="evidence" value="ECO:0007669"/>
    <property type="project" value="TreeGrafter"/>
</dbReference>
<feature type="domain" description="Thiamine pyrophosphate enzyme central" evidence="2">
    <location>
        <begin position="200"/>
        <end position="339"/>
    </location>
</feature>
<dbReference type="CDD" id="cd07035">
    <property type="entry name" value="TPP_PYR_POX_like"/>
    <property type="match status" value="1"/>
</dbReference>
<dbReference type="Gene3D" id="3.40.50.1220">
    <property type="entry name" value="TPP-binding domain"/>
    <property type="match status" value="1"/>
</dbReference>
<dbReference type="SUPFAM" id="SSF52467">
    <property type="entry name" value="DHS-like NAD/FAD-binding domain"/>
    <property type="match status" value="1"/>
</dbReference>
<feature type="domain" description="Thiamine pyrophosphate enzyme N-terminal TPP-binding" evidence="3">
    <location>
        <begin position="5"/>
        <end position="117"/>
    </location>
</feature>
<dbReference type="AlphaFoldDB" id="X1G5N7"/>
<dbReference type="GO" id="GO:0030976">
    <property type="term" value="F:thiamine pyrophosphate binding"/>
    <property type="evidence" value="ECO:0007669"/>
    <property type="project" value="InterPro"/>
</dbReference>
<dbReference type="GO" id="GO:0009097">
    <property type="term" value="P:isoleucine biosynthetic process"/>
    <property type="evidence" value="ECO:0007669"/>
    <property type="project" value="TreeGrafter"/>
</dbReference>
<evidence type="ECO:0008006" key="5">
    <source>
        <dbReference type="Google" id="ProtNLM"/>
    </source>
</evidence>
<dbReference type="Pfam" id="PF00205">
    <property type="entry name" value="TPP_enzyme_M"/>
    <property type="match status" value="1"/>
</dbReference>
<dbReference type="Gene3D" id="3.40.50.970">
    <property type="match status" value="1"/>
</dbReference>
<dbReference type="PANTHER" id="PTHR18968">
    <property type="entry name" value="THIAMINE PYROPHOSPHATE ENZYMES"/>
    <property type="match status" value="1"/>
</dbReference>
<dbReference type="InterPro" id="IPR029061">
    <property type="entry name" value="THDP-binding"/>
</dbReference>
<dbReference type="InterPro" id="IPR045229">
    <property type="entry name" value="TPP_enz"/>
</dbReference>
<name>X1G5N7_9ZZZZ</name>
<gene>
    <name evidence="4" type="ORF">S03H2_10097</name>
</gene>
<dbReference type="GO" id="GO:0050660">
    <property type="term" value="F:flavin adenine dinucleotide binding"/>
    <property type="evidence" value="ECO:0007669"/>
    <property type="project" value="TreeGrafter"/>
</dbReference>
<dbReference type="SUPFAM" id="SSF52518">
    <property type="entry name" value="Thiamin diphosphate-binding fold (THDP-binding)"/>
    <property type="match status" value="1"/>
</dbReference>
<accession>X1G5N7</accession>
<dbReference type="EMBL" id="BARU01005214">
    <property type="protein sequence ID" value="GAH28338.1"/>
    <property type="molecule type" value="Genomic_DNA"/>
</dbReference>
<dbReference type="PANTHER" id="PTHR18968:SF13">
    <property type="entry name" value="ACETOLACTATE SYNTHASE CATALYTIC SUBUNIT, MITOCHONDRIAL"/>
    <property type="match status" value="1"/>
</dbReference>
<reference evidence="4" key="1">
    <citation type="journal article" date="2014" name="Front. Microbiol.">
        <title>High frequency of phylogenetically diverse reductive dehalogenase-homologous genes in deep subseafloor sedimentary metagenomes.</title>
        <authorList>
            <person name="Kawai M."/>
            <person name="Futagami T."/>
            <person name="Toyoda A."/>
            <person name="Takaki Y."/>
            <person name="Nishi S."/>
            <person name="Hori S."/>
            <person name="Arai W."/>
            <person name="Tsubouchi T."/>
            <person name="Morono Y."/>
            <person name="Uchiyama I."/>
            <person name="Ito T."/>
            <person name="Fujiyama A."/>
            <person name="Inagaki F."/>
            <person name="Takami H."/>
        </authorList>
    </citation>
    <scope>NUCLEOTIDE SEQUENCE</scope>
    <source>
        <strain evidence="4">Expedition CK06-06</strain>
    </source>
</reference>